<feature type="transmembrane region" description="Helical" evidence="2">
    <location>
        <begin position="3335"/>
        <end position="3355"/>
    </location>
</feature>
<feature type="transmembrane region" description="Helical" evidence="2">
    <location>
        <begin position="3406"/>
        <end position="3424"/>
    </location>
</feature>
<name>A0A9N8D8C5_9STRA</name>
<dbReference type="EMBL" id="CAICTM010000029">
    <property type="protein sequence ID" value="CAB9497979.1"/>
    <property type="molecule type" value="Genomic_DNA"/>
</dbReference>
<dbReference type="InterPro" id="IPR007498">
    <property type="entry name" value="PqiA-like"/>
</dbReference>
<feature type="transmembrane region" description="Helical" evidence="2">
    <location>
        <begin position="3123"/>
        <end position="3150"/>
    </location>
</feature>
<keyword evidence="5" id="KW-1185">Reference proteome</keyword>
<dbReference type="Proteomes" id="UP001153069">
    <property type="component" value="Unassembled WGS sequence"/>
</dbReference>
<keyword evidence="3" id="KW-0732">Signal</keyword>
<dbReference type="PANTHER" id="PTHR34730">
    <property type="entry name" value="UNNAMED PRODUCT"/>
    <property type="match status" value="1"/>
</dbReference>
<feature type="transmembrane region" description="Helical" evidence="2">
    <location>
        <begin position="3076"/>
        <end position="3103"/>
    </location>
</feature>
<dbReference type="OrthoDB" id="422471at2759"/>
<keyword evidence="2" id="KW-0472">Membrane</keyword>
<dbReference type="Pfam" id="PF04403">
    <property type="entry name" value="PqiA"/>
    <property type="match status" value="2"/>
</dbReference>
<feature type="signal peptide" evidence="3">
    <location>
        <begin position="1"/>
        <end position="19"/>
    </location>
</feature>
<dbReference type="PANTHER" id="PTHR34730:SF1">
    <property type="entry name" value="PARAQUAT-INDUCIBLE PROTEIN A"/>
    <property type="match status" value="1"/>
</dbReference>
<feature type="region of interest" description="Disordered" evidence="1">
    <location>
        <begin position="3488"/>
        <end position="3548"/>
    </location>
</feature>
<reference evidence="4" key="1">
    <citation type="submission" date="2020-06" db="EMBL/GenBank/DDBJ databases">
        <authorList>
            <consortium name="Plant Systems Biology data submission"/>
        </authorList>
    </citation>
    <scope>NUCLEOTIDE SEQUENCE</scope>
    <source>
        <strain evidence="4">D6</strain>
    </source>
</reference>
<feature type="chain" id="PRO_5040185758" evidence="3">
    <location>
        <begin position="20"/>
        <end position="3548"/>
    </location>
</feature>
<keyword evidence="2" id="KW-0812">Transmembrane</keyword>
<evidence type="ECO:0000256" key="1">
    <source>
        <dbReference type="SAM" id="MobiDB-lite"/>
    </source>
</evidence>
<gene>
    <name evidence="4" type="ORF">SEMRO_29_G019220.1</name>
</gene>
<evidence type="ECO:0000256" key="3">
    <source>
        <dbReference type="SAM" id="SignalP"/>
    </source>
</evidence>
<evidence type="ECO:0000313" key="4">
    <source>
        <dbReference type="EMBL" id="CAB9497979.1"/>
    </source>
</evidence>
<accession>A0A9N8D8C5</accession>
<comment type="caution">
    <text evidence="4">The sequence shown here is derived from an EMBL/GenBank/DDBJ whole genome shotgun (WGS) entry which is preliminary data.</text>
</comment>
<evidence type="ECO:0000313" key="5">
    <source>
        <dbReference type="Proteomes" id="UP001153069"/>
    </source>
</evidence>
<feature type="transmembrane region" description="Helical" evidence="2">
    <location>
        <begin position="3292"/>
        <end position="3323"/>
    </location>
</feature>
<organism evidence="4 5">
    <name type="scientific">Seminavis robusta</name>
    <dbReference type="NCBI Taxonomy" id="568900"/>
    <lineage>
        <taxon>Eukaryota</taxon>
        <taxon>Sar</taxon>
        <taxon>Stramenopiles</taxon>
        <taxon>Ochrophyta</taxon>
        <taxon>Bacillariophyta</taxon>
        <taxon>Bacillariophyceae</taxon>
        <taxon>Bacillariophycidae</taxon>
        <taxon>Naviculales</taxon>
        <taxon>Naviculaceae</taxon>
        <taxon>Seminavis</taxon>
    </lineage>
</organism>
<sequence length="3548" mass="388928">MMRPLRLLLALSSWAVVLAASSSNGGSSIDGASASSLSAAFSSGLASQLSKEFVQSAVDKEIRKMLVNWHAEANSTEGLERRRLALEEQEAMFAPGPNQMSLRRLLEEKGEWDEVNLILSSLEITIPDTEIIQPVLGFDLYARVNGTCGQIAIEDIKLDYEKGPSTNLADVTLAYKFQVLGAKLKCFIEIDWNTGVLDVSDHIKMRLVLNDNSIGVAAEAIGAPPTSFQFIGCKTVASIGDVQSTGGFSSNIINDLNYLLIDLVRTEVSLISGTACGLITDFTETINELLVDLVSLLDPFLVNFTAVDPLYLEKNLDVDVPLVNFMDDEGFGNVINVLITNIATVIGADQINALVDGALLDDDGFLVLELGTVPDDFNQSATHRALQGNETTSVSMTEEEERDCFQEAFDLVDLPLRRQRGRRLEDAFNEYLTNDYIKSSPRRLQFDGILDNITLDDIINTTDIFVINEITPLKISLVGLNNFSDAAPLQVIGKHTFLSELELAYLYVQADVFVDISVNSVPIRQVVTLGADLGNVFINASILVGLNELVVDQWTIGTFLNISGITDCILSALVTAGVSQLEVTVGEIGTPVVTGVISDGVNDLLNTGAEGIACTYQDLILQAIPGFVQQNVTQIVNTFIDCFIETEASEAVCAESSLEDILGGGGDTGEGDGDGGFDFDFRSAVYLVDNVKDEKVQGYLDFRDLLLLPGDAKALGGTGRMPYGDLIHTAYNTLLGQVGGVDNETGMLAINDLLPEAFALGMDLLDVSLDTSEIDFVGSILEGVDIGLYNLFAGNLNTLMPPLSFLQPTGRAHVLSNVFNWGPTPKRGINASVTLFNALHGSRSIEVSNEVNTAAKMNELDVMADFQILISTMDFIRFPLRDVLELNCWLALMQEPEENDAGLENSFVITRMVLDMMDLSVNFKCLNCTSKVLPGVVQVLDDAGAMAVLGRRLGPLMEEIVTNPSVPPLIASFLGPGETAARKCPHSPLFNTTSNETEAAAAIEIPQLSNRSLDTAIFAGILGAQALAVVFAESHVKASENYTMSDPLARQDSFNTTGDLNLLDWYRLNETFIPIVGDALDLVREFTGNSSGGNPGINDLASGFLAEDGGFNLSLGLSFELQGYEISVDHIKVYGLDSFTTFDILEPIAPQTMKNTIGMGNLTVIIDFSLDAVNTTDPPQPYRITVDVEDVNATIYLFTAIDMDKVEALEIGQLLFIENIIPCFLGTAYDVNVPALYVSVGNISNPVVEGLEPDTSEAAAASLEAMFDEYSDLFVEAINSIFDETVRTLINDFIASFVEDAGSCLTTDEIIVDTGTDLIDFRDLFLPPEASVMLGGSGLQPYGDVVSTAYSLVLDQLVASEEGELLGLNSFIESFTEGSSGVPGTFRLEDELFGFVSDGPLPVDLLSFLNQSVALGAFDARIRNLNTLVSPMAIAYPTKHPHIIENVINLGPVAEMPFNATLGVLLALQGDLNSLDMYNMFDLSGEMSEIDLLAAVTLHILEENLFRFPLRDVLEINCWLSLFETANSTELDAGKGGFKIDSMLSKFASLSIGADCLNCTSRVLDDVIALVDSVGASETFGNRLGFLIEDFATSDAVPEILGQFVDLGNEAGRACPHHPLFNTSSNAVADGDLLSSLDIRDLSRVSLDTVLYAAIVFAEISAVIGADNHLQHPSKPTDPLAAQAALDVPEGAKLLDFTNLEESGIPFAAEALDLVRSFLGDTESGGQDPGINSFIADLVDVGGVFELPLDGLAFEFAGLELAVKAIRAEGLDNFTKFDILNPIAPQTLMNTFHLPWVRIGLDITIDVVETPEVANNLNMTFEMTDLNVTVPVFAAIDQVLLGDLELGSLLHTSNILTCLLSTTYGIQLQQLQIAVSNISEPVFEGFLPDTQASIENTTFAVFKEYGDLIEESLPSVFDGTVRILVNGVISALADSECVKIDTENITSRYVDFRQMFQPANSTEYSPYGDLIPLAKSILQEQLLDINPDTQMPKINDVIIAPFTEDQSGVEGTLLLPGKLFNFGSDALGDVGVGNIGVEAYDARVENLDTVGHPILILEPNATRGDLLDNRASFGTQFNPLRFSIRGVLSVLGPIVETRDEIDIFGELRSAPIFAVLLARIGAEELLGFPLRHASNVDCWLGSFAAPALDALEAGDTTVNPVLAPHYLNLAFRNMRISAECFNCTTRGLVVMPDLLEILETTNSKNVLGYRNVELLLNILNSDFVQVWLLRFFQDSMRKCDYLNNSTAAGLVVPSPDFPKLSTYDMETGVFTVTVIIQLGLVIMAETIAELEGVEPIFPDVVPNIPLGTRIVDYTKLDSYEMGSFVAGLISSMNDYLGTPQEDPLSGEISLGINGLLGNPIVPFSDFSFDGEFDIGISGLVIRMKGVTVSGLDTFTKFNIFNVTGPTTMINEFGWARLQVDLQLEVDLSGTPDFAEARFLQDILGDRALEEESVYPFGLTLELTDVSAVADTFLALDYELLAELELGSFLRFAYIPNCIQAAIRHLEFQALGLEIGKVTKMQVSGFRSEDTRTAAENLEETLVEKYGETIASMAPTVFSVAIRPFLNTFIQSYIEDSDFKCEEFPLDPTDDGFIDMRDLLELPPESIKLGGSGRQQYGDIIPLVFSYSTAVISQFVLPNFDEGFTFPGTLFNPGIRFDVRGFQSVLLLRISDLEIKNVHNPVTLQYTRPIEGEAHRLENNLAWGLSRSRLQIRFRVYLAFKGLGSQLSEVDIENDAEVVMDIRTLRFLFTLLMKVREESFLRFPVRDMLNLDCWFATIPPPEIDENGRRVPGQEPTLTVEDLAVTMRNLDMQLNCFNCTSPRLYEWGEVLQQPGVSDELTFELNRLLEELIFRLGGDFLQDTIDAILVDAPKNCPHTDNIDPDGPSFVSEAQPVGPTDDIGYLTYVLAIVCPLIVALIVVISVRFIVTKRHQRWLDSLPSERVFLIQQKQESEDHLELELNELTTSMYESPDIPCTARYLIPFIVIVNVGFFLSGHLSPGGRAMIDFNMFGETFRIEDFFTFSIAQSTLDMWHAGGEELAILILLFSGIWPYTKQLITLALWFLPPSVVSVSRRGQFLLWLDILAKWSMIDIFVLLITVTGFRIGGVSPVWSFLPKDMIVVDLIVVPLWGLYANMIAQVMSQISSHFIVMYHRRMIRSGKQKYKERHAQNKDKTEGAEQQDPAELLIASLSSEDHRERLCNHGFIRLHKSEGPKIVPRRVVNGLLPLSAILLAGLLVVACILPSLKLEVYGVIGWGVELESKLSEEAVRYESIFSMAQVLLDQAKYLGEWTHFIGHIVLVVLFITTLVVVPILSLLSLVFMWIYPLTRGGRERVAVLLEILQAWQYVEVYILGIVVESWQLGAISKLFVNRYCESIIPTLELLAGYGLWSREDAQCFEVAASIAEGAYLLIPFVCGLALVGTYVVKAYIQYLREMQDEEDDISEEEKLRAFDRTTWDNRENALENIRNPPVLFTDSFRWTLRHEDNPTETLFAATPPDGEEMTADKPSGAAATMPVDDTSSSDDANEDKMARREVPAGDESGSSDEVAL</sequence>
<feature type="compositionally biased region" description="Basic and acidic residues" evidence="1">
    <location>
        <begin position="3526"/>
        <end position="3535"/>
    </location>
</feature>
<feature type="transmembrane region" description="Helical" evidence="2">
    <location>
        <begin position="3223"/>
        <end position="3244"/>
    </location>
</feature>
<feature type="transmembrane region" description="Helical" evidence="2">
    <location>
        <begin position="2901"/>
        <end position="2926"/>
    </location>
</feature>
<feature type="transmembrane region" description="Helical" evidence="2">
    <location>
        <begin position="2978"/>
        <end position="2996"/>
    </location>
</feature>
<protein>
    <submittedName>
        <fullName evidence="4">Paraquat-inducible protein A</fullName>
    </submittedName>
</protein>
<evidence type="ECO:0000256" key="2">
    <source>
        <dbReference type="SAM" id="Phobius"/>
    </source>
</evidence>
<proteinExistence type="predicted"/>
<feature type="transmembrane region" description="Helical" evidence="2">
    <location>
        <begin position="3038"/>
        <end position="3064"/>
    </location>
</feature>
<keyword evidence="2" id="KW-1133">Transmembrane helix</keyword>